<evidence type="ECO:0000256" key="6">
    <source>
        <dbReference type="ARBA" id="ARBA00022989"/>
    </source>
</evidence>
<feature type="transmembrane region" description="Helical" evidence="10">
    <location>
        <begin position="172"/>
        <end position="194"/>
    </location>
</feature>
<evidence type="ECO:0000256" key="2">
    <source>
        <dbReference type="ARBA" id="ARBA00022475"/>
    </source>
</evidence>
<feature type="transmembrane region" description="Helical" evidence="10">
    <location>
        <begin position="376"/>
        <end position="400"/>
    </location>
</feature>
<feature type="transmembrane region" description="Helical" evidence="10">
    <location>
        <begin position="544"/>
        <end position="564"/>
    </location>
</feature>
<evidence type="ECO:0000256" key="10">
    <source>
        <dbReference type="SAM" id="Phobius"/>
    </source>
</evidence>
<gene>
    <name evidence="11" type="ORF">CHIRRI_LOCUS9664</name>
</gene>
<feature type="transmembrane region" description="Helical" evidence="10">
    <location>
        <begin position="282"/>
        <end position="303"/>
    </location>
</feature>
<evidence type="ECO:0000313" key="11">
    <source>
        <dbReference type="EMBL" id="CAG9806810.1"/>
    </source>
</evidence>
<keyword evidence="5" id="KW-0552">Olfaction</keyword>
<keyword evidence="3" id="KW-0716">Sensory transduction</keyword>
<dbReference type="GO" id="GO:0005886">
    <property type="term" value="C:plasma membrane"/>
    <property type="evidence" value="ECO:0007669"/>
    <property type="project" value="UniProtKB-SubCell"/>
</dbReference>
<evidence type="ECO:0000256" key="3">
    <source>
        <dbReference type="ARBA" id="ARBA00022606"/>
    </source>
</evidence>
<feature type="transmembrane region" description="Helical" evidence="10">
    <location>
        <begin position="248"/>
        <end position="270"/>
    </location>
</feature>
<dbReference type="GO" id="GO:0004984">
    <property type="term" value="F:olfactory receptor activity"/>
    <property type="evidence" value="ECO:0007669"/>
    <property type="project" value="InterPro"/>
</dbReference>
<evidence type="ECO:0000256" key="7">
    <source>
        <dbReference type="ARBA" id="ARBA00023136"/>
    </source>
</evidence>
<dbReference type="AlphaFoldDB" id="A0A9N9WWM5"/>
<dbReference type="Proteomes" id="UP001153620">
    <property type="component" value="Chromosome 3"/>
</dbReference>
<comment type="subcellular location">
    <subcellularLocation>
        <location evidence="1">Cell membrane</location>
        <topology evidence="1">Multi-pass membrane protein</topology>
    </subcellularLocation>
</comment>
<name>A0A9N9WWM5_9DIPT</name>
<dbReference type="InterPro" id="IPR004117">
    <property type="entry name" value="7tm6_olfct_rcpt"/>
</dbReference>
<keyword evidence="7 10" id="KW-0472">Membrane</keyword>
<protein>
    <recommendedName>
        <fullName evidence="13">Odorant receptor</fullName>
    </recommendedName>
</protein>
<dbReference type="GO" id="GO:0007165">
    <property type="term" value="P:signal transduction"/>
    <property type="evidence" value="ECO:0007669"/>
    <property type="project" value="UniProtKB-KW"/>
</dbReference>
<keyword evidence="2" id="KW-1003">Cell membrane</keyword>
<feature type="transmembrane region" description="Helical" evidence="10">
    <location>
        <begin position="127"/>
        <end position="152"/>
    </location>
</feature>
<keyword evidence="4 10" id="KW-0812">Transmembrane</keyword>
<dbReference type="PANTHER" id="PTHR21137:SF35">
    <property type="entry name" value="ODORANT RECEPTOR 19A-RELATED"/>
    <property type="match status" value="1"/>
</dbReference>
<evidence type="ECO:0000313" key="12">
    <source>
        <dbReference type="Proteomes" id="UP001153620"/>
    </source>
</evidence>
<feature type="transmembrane region" description="Helical" evidence="10">
    <location>
        <begin position="421"/>
        <end position="443"/>
    </location>
</feature>
<reference evidence="11" key="2">
    <citation type="submission" date="2022-10" db="EMBL/GenBank/DDBJ databases">
        <authorList>
            <consortium name="ENA_rothamsted_submissions"/>
            <consortium name="culmorum"/>
            <person name="King R."/>
        </authorList>
    </citation>
    <scope>NUCLEOTIDE SEQUENCE</scope>
</reference>
<evidence type="ECO:0000256" key="5">
    <source>
        <dbReference type="ARBA" id="ARBA00022725"/>
    </source>
</evidence>
<keyword evidence="6 10" id="KW-1133">Transmembrane helix</keyword>
<accession>A0A9N9WWM5</accession>
<evidence type="ECO:0000256" key="9">
    <source>
        <dbReference type="ARBA" id="ARBA00023224"/>
    </source>
</evidence>
<evidence type="ECO:0008006" key="13">
    <source>
        <dbReference type="Google" id="ProtNLM"/>
    </source>
</evidence>
<proteinExistence type="predicted"/>
<organism evidence="11 12">
    <name type="scientific">Chironomus riparius</name>
    <dbReference type="NCBI Taxonomy" id="315576"/>
    <lineage>
        <taxon>Eukaryota</taxon>
        <taxon>Metazoa</taxon>
        <taxon>Ecdysozoa</taxon>
        <taxon>Arthropoda</taxon>
        <taxon>Hexapoda</taxon>
        <taxon>Insecta</taxon>
        <taxon>Pterygota</taxon>
        <taxon>Neoptera</taxon>
        <taxon>Endopterygota</taxon>
        <taxon>Diptera</taxon>
        <taxon>Nematocera</taxon>
        <taxon>Chironomoidea</taxon>
        <taxon>Chironomidae</taxon>
        <taxon>Chironominae</taxon>
        <taxon>Chironomus</taxon>
    </lineage>
</organism>
<keyword evidence="12" id="KW-1185">Reference proteome</keyword>
<dbReference type="EMBL" id="OU895879">
    <property type="protein sequence ID" value="CAG9806810.1"/>
    <property type="molecule type" value="Genomic_DNA"/>
</dbReference>
<evidence type="ECO:0000256" key="1">
    <source>
        <dbReference type="ARBA" id="ARBA00004651"/>
    </source>
</evidence>
<dbReference type="OrthoDB" id="7727963at2759"/>
<dbReference type="PANTHER" id="PTHR21137">
    <property type="entry name" value="ODORANT RECEPTOR"/>
    <property type="match status" value="1"/>
</dbReference>
<sequence length="665" mass="76428">MSLPSQENFLLRMVVIKISKLIGANLKSRQLFSWQQKAILIIQLIALATQINGLISVWPNVAEICNSLIVWFFGVQTITRGISTFTKNDEKICPEIEKIIDNFFQKSEKNEKFRQILLSHLRIFKPIVLAFLAVYFISSFLPIITGWIMTSIGGEVKLFLPIKFPYIDLNNIFGYLFVQFFLALLAMTLFAIIATGDVYNFYLTLQTVLMVKILNCQFDKLGEDLIKVRELEEKTQKLRTKKSKSWDILLFNNSIFYPLRMMIVKMLRLIGASLPNGKLLSVPQIIISIIQAIAISIQINGLIKLWPNRTELIRSIILYLLGTQTIIRGISRFTRDDEKALKEINGIIDKLYGENEKDEKFCQSLSSNVKLFRKLILTYLITCCIFYHLPAATGWILTLMTGEFVLPMPLKFPYIDSYSTFGFLLCLAFTTLVSTTLFLIIAAGDTANLYFTLQTITMVDMFVLKLQFLGEDLIRVRKLEIKIQNDELSINSKPSQKVGKASIDLKLKNLKVMQNFVDQQFIRLINDYNTYNDYISRIFSFRELITFTTLYLNFIGIGLSLVTIKFSSISFGIATGMIFTLQVFMHCVEGTLVSIQNDKLLAKVQDFPWYKLSHPQKKIFLQFLCICQSTNSFSLPIFGDVNMELFKDIMQATYSFLMCIIQFVN</sequence>
<evidence type="ECO:0000256" key="8">
    <source>
        <dbReference type="ARBA" id="ARBA00023170"/>
    </source>
</evidence>
<dbReference type="GO" id="GO:0005549">
    <property type="term" value="F:odorant binding"/>
    <property type="evidence" value="ECO:0007669"/>
    <property type="project" value="InterPro"/>
</dbReference>
<evidence type="ECO:0000256" key="4">
    <source>
        <dbReference type="ARBA" id="ARBA00022692"/>
    </source>
</evidence>
<keyword evidence="9" id="KW-0807">Transducer</keyword>
<feature type="transmembrane region" description="Helical" evidence="10">
    <location>
        <begin position="570"/>
        <end position="593"/>
    </location>
</feature>
<reference evidence="11" key="1">
    <citation type="submission" date="2022-01" db="EMBL/GenBank/DDBJ databases">
        <authorList>
            <person name="King R."/>
        </authorList>
    </citation>
    <scope>NUCLEOTIDE SEQUENCE</scope>
</reference>
<keyword evidence="8" id="KW-0675">Receptor</keyword>
<dbReference type="Pfam" id="PF02949">
    <property type="entry name" value="7tm_6"/>
    <property type="match status" value="2"/>
</dbReference>